<dbReference type="GO" id="GO:0070182">
    <property type="term" value="F:DNA polymerase binding"/>
    <property type="evidence" value="ECO:0007669"/>
    <property type="project" value="TreeGrafter"/>
</dbReference>
<evidence type="ECO:0000256" key="2">
    <source>
        <dbReference type="ARBA" id="ARBA00022499"/>
    </source>
</evidence>
<keyword evidence="3" id="KW-0832">Ubl conjugation</keyword>
<evidence type="ECO:0000256" key="4">
    <source>
        <dbReference type="ARBA" id="ARBA00023242"/>
    </source>
</evidence>
<dbReference type="GO" id="GO:1990918">
    <property type="term" value="P:double-strand break repair involved in meiotic recombination"/>
    <property type="evidence" value="ECO:0007669"/>
    <property type="project" value="TreeGrafter"/>
</dbReference>
<name>A0A7R9CUH4_TIMPO</name>
<dbReference type="InterPro" id="IPR029448">
    <property type="entry name" value="FANCD2"/>
</dbReference>
<evidence type="ECO:0000313" key="7">
    <source>
        <dbReference type="EMBL" id="CAD7402211.1"/>
    </source>
</evidence>
<dbReference type="PANTHER" id="PTHR32086">
    <property type="entry name" value="FANCONI ANEMIA GROUP D2 PROTEIN"/>
    <property type="match status" value="1"/>
</dbReference>
<dbReference type="GO" id="GO:0007129">
    <property type="term" value="P:homologous chromosome pairing at meiosis"/>
    <property type="evidence" value="ECO:0007669"/>
    <property type="project" value="TreeGrafter"/>
</dbReference>
<dbReference type="GO" id="GO:0031573">
    <property type="term" value="P:mitotic intra-S DNA damage checkpoint signaling"/>
    <property type="evidence" value="ECO:0007669"/>
    <property type="project" value="TreeGrafter"/>
</dbReference>
<reference evidence="7" key="1">
    <citation type="submission" date="2020-11" db="EMBL/GenBank/DDBJ databases">
        <authorList>
            <person name="Tran Van P."/>
        </authorList>
    </citation>
    <scope>NUCLEOTIDE SEQUENCE</scope>
</reference>
<dbReference type="GO" id="GO:0036297">
    <property type="term" value="P:interstrand cross-link repair"/>
    <property type="evidence" value="ECO:0007669"/>
    <property type="project" value="TreeGrafter"/>
</dbReference>
<dbReference type="AlphaFoldDB" id="A0A7R9CUH4"/>
<keyword evidence="4" id="KW-0539">Nucleus</keyword>
<proteinExistence type="inferred from homology"/>
<feature type="region of interest" description="Disordered" evidence="6">
    <location>
        <begin position="638"/>
        <end position="686"/>
    </location>
</feature>
<evidence type="ECO:0000256" key="6">
    <source>
        <dbReference type="SAM" id="MobiDB-lite"/>
    </source>
</evidence>
<evidence type="ECO:0000256" key="3">
    <source>
        <dbReference type="ARBA" id="ARBA00022843"/>
    </source>
</evidence>
<dbReference type="Pfam" id="PF14631">
    <property type="entry name" value="FancD2"/>
    <property type="match status" value="2"/>
</dbReference>
<sequence length="1041" mass="118392">MNKIKTNASIVRRCLPIPLSYPDTSAPGNYVARFILTMMSSDRMKPRSGDWPVVRALRKHLNFYPEDRKNANQYAEHVNYQLLTAESLQDSMLNSEPLVSAWLKLVEEAADTSEHNPMDVIMLLLLYSTNSRENKKLARKVFSSKVRSGTFTSKLLQAVFERHSSGWVDQPFSPLLLTPILLCVEHLDCSSCQQVVSELLLLVVQDNGHSETFLTLLNEIPVSKLAPQCLGVMKLLPLVMERELGEVRQIMELICRVVYSKHGHLRKLEDDVHQYLRKLKQHMENRHVNDLVVRRERFKLKGVISSVVVAKNVIIDDESSYTATSNKDVLETSSGEIVTLTPRASHAKSFLGENHQLYHSTLSMALRRILLEPRMREYETGVICWDCTGRRESLRTSNNKTQGQNEESGKMYTLQDLDSKLCVNNKIEGSYYEDMSSALISIRKQDADRTFLIWLTDKVSEEFESAYVNDVDDIKLSKELSLQFRLDSNATNTICIQIGNIVEKEMKTSSSNSRFSIIMLCPIFKLLRTLLADNLGAIDALLGCGVPMPNPETYEEFYMMDPSEQRFCLDSWFHCINWFIELVNAFSTHTDTDNIRKVCFRLDQIVTLLELVAEKLPKSHDYKPPNCKFHYDCKPKPLGPTKSKKGATKSKKIVPRKGKKADKQENNETINGPAPVPNTAPAKPNQGKAYTGKRVLWWDVVTAYKPFFQELDMEVFVLLSKELRAPTKSQNDETDEPKLNCGTLLFLLMDYVDKVEYMLPDHTKRIMPFKFASHKDVCFANVAKVTPVSFAKTAIKNLDVLCVKLEQIFECNKTLLSQNDGVHDGPGMFEEGTASIKLCCDYLLWGLSATFSWEGLRHAEHKNLLKAALRRLASRVNHQYQSLSIKELLKECCEYVTSFESKVLDVQSASSLVKLLHTLIGFSVGEEPRLKEKLCEYTLGRVANAPAICHKYLTQTWFTLRGEEESGPQFNRHIALFLQMYLTNAPGAFDVVREIADTVASESAALKTKEDTLKSFPAIKRYHARIGSCVVRSTLFPDEFR</sequence>
<feature type="compositionally biased region" description="Basic residues" evidence="6">
    <location>
        <begin position="642"/>
        <end position="660"/>
    </location>
</feature>
<dbReference type="PANTHER" id="PTHR32086:SF0">
    <property type="entry name" value="FANCONI ANEMIA GROUP D2 PROTEIN"/>
    <property type="match status" value="1"/>
</dbReference>
<evidence type="ECO:0000256" key="5">
    <source>
        <dbReference type="ARBA" id="ARBA00093456"/>
    </source>
</evidence>
<evidence type="ECO:0000256" key="1">
    <source>
        <dbReference type="ARBA" id="ARBA00004123"/>
    </source>
</evidence>
<dbReference type="GO" id="GO:0000793">
    <property type="term" value="C:condensed chromosome"/>
    <property type="evidence" value="ECO:0007669"/>
    <property type="project" value="TreeGrafter"/>
</dbReference>
<dbReference type="EMBL" id="OD001523">
    <property type="protein sequence ID" value="CAD7402211.1"/>
    <property type="molecule type" value="Genomic_DNA"/>
</dbReference>
<comment type="subcellular location">
    <subcellularLocation>
        <location evidence="1">Nucleus</location>
    </subcellularLocation>
</comment>
<protein>
    <submittedName>
        <fullName evidence="7">Uncharacterized protein</fullName>
    </submittedName>
</protein>
<comment type="similarity">
    <text evidence="5">Belongs to the Fanconi anemia protein FANCD2 family.</text>
</comment>
<accession>A0A7R9CUH4</accession>
<organism evidence="7">
    <name type="scientific">Timema poppense</name>
    <name type="common">Walking stick</name>
    <dbReference type="NCBI Taxonomy" id="170557"/>
    <lineage>
        <taxon>Eukaryota</taxon>
        <taxon>Metazoa</taxon>
        <taxon>Ecdysozoa</taxon>
        <taxon>Arthropoda</taxon>
        <taxon>Hexapoda</taxon>
        <taxon>Insecta</taxon>
        <taxon>Pterygota</taxon>
        <taxon>Neoptera</taxon>
        <taxon>Polyneoptera</taxon>
        <taxon>Phasmatodea</taxon>
        <taxon>Timematodea</taxon>
        <taxon>Timematoidea</taxon>
        <taxon>Timematidae</taxon>
        <taxon>Timema</taxon>
    </lineage>
</organism>
<gene>
    <name evidence="7" type="ORF">TPSB3V08_LOCUS3475</name>
</gene>
<dbReference type="GO" id="GO:0005634">
    <property type="term" value="C:nucleus"/>
    <property type="evidence" value="ECO:0007669"/>
    <property type="project" value="UniProtKB-SubCell"/>
</dbReference>
<keyword evidence="2" id="KW-1017">Isopeptide bond</keyword>